<keyword evidence="4" id="KW-1185">Reference proteome</keyword>
<keyword evidence="2" id="KW-0472">Membrane</keyword>
<proteinExistence type="predicted"/>
<gene>
    <name evidence="3" type="ORF">CONCODRAFT_6169</name>
</gene>
<evidence type="ECO:0000256" key="2">
    <source>
        <dbReference type="SAM" id="Phobius"/>
    </source>
</evidence>
<organism evidence="3 4">
    <name type="scientific">Conidiobolus coronatus (strain ATCC 28846 / CBS 209.66 / NRRL 28638)</name>
    <name type="common">Delacroixia coronata</name>
    <dbReference type="NCBI Taxonomy" id="796925"/>
    <lineage>
        <taxon>Eukaryota</taxon>
        <taxon>Fungi</taxon>
        <taxon>Fungi incertae sedis</taxon>
        <taxon>Zoopagomycota</taxon>
        <taxon>Entomophthoromycotina</taxon>
        <taxon>Entomophthoromycetes</taxon>
        <taxon>Entomophthorales</taxon>
        <taxon>Ancylistaceae</taxon>
        <taxon>Conidiobolus</taxon>
    </lineage>
</organism>
<evidence type="ECO:0000313" key="4">
    <source>
        <dbReference type="Proteomes" id="UP000070444"/>
    </source>
</evidence>
<accession>A0A137P801</accession>
<keyword evidence="2" id="KW-0812">Transmembrane</keyword>
<dbReference type="Proteomes" id="UP000070444">
    <property type="component" value="Unassembled WGS sequence"/>
</dbReference>
<feature type="transmembrane region" description="Helical" evidence="2">
    <location>
        <begin position="35"/>
        <end position="59"/>
    </location>
</feature>
<protein>
    <submittedName>
        <fullName evidence="3">Uncharacterized protein</fullName>
    </submittedName>
</protein>
<evidence type="ECO:0000313" key="3">
    <source>
        <dbReference type="EMBL" id="KXN71147.1"/>
    </source>
</evidence>
<dbReference type="EMBL" id="KQ964482">
    <property type="protein sequence ID" value="KXN71147.1"/>
    <property type="molecule type" value="Genomic_DNA"/>
</dbReference>
<name>A0A137P801_CONC2</name>
<keyword evidence="2" id="KW-1133">Transmembrane helix</keyword>
<evidence type="ECO:0000256" key="1">
    <source>
        <dbReference type="SAM" id="MobiDB-lite"/>
    </source>
</evidence>
<feature type="compositionally biased region" description="Basic and acidic residues" evidence="1">
    <location>
        <begin position="11"/>
        <end position="20"/>
    </location>
</feature>
<dbReference type="AlphaFoldDB" id="A0A137P801"/>
<sequence length="60" mass="6600">MVKKKLMNKQRSAEEARGAHNPEVGGSKPLAAKSFCLFIIIIMLNNLINLSLIDVIGILH</sequence>
<feature type="region of interest" description="Disordered" evidence="1">
    <location>
        <begin position="1"/>
        <end position="28"/>
    </location>
</feature>
<reference evidence="3 4" key="1">
    <citation type="journal article" date="2015" name="Genome Biol. Evol.">
        <title>Phylogenomic analyses indicate that early fungi evolved digesting cell walls of algal ancestors of land plants.</title>
        <authorList>
            <person name="Chang Y."/>
            <person name="Wang S."/>
            <person name="Sekimoto S."/>
            <person name="Aerts A.L."/>
            <person name="Choi C."/>
            <person name="Clum A."/>
            <person name="LaButti K.M."/>
            <person name="Lindquist E.A."/>
            <person name="Yee Ngan C."/>
            <person name="Ohm R.A."/>
            <person name="Salamov A.A."/>
            <person name="Grigoriev I.V."/>
            <person name="Spatafora J.W."/>
            <person name="Berbee M.L."/>
        </authorList>
    </citation>
    <scope>NUCLEOTIDE SEQUENCE [LARGE SCALE GENOMIC DNA]</scope>
    <source>
        <strain evidence="3 4">NRRL 28638</strain>
    </source>
</reference>